<dbReference type="Proteomes" id="UP000525686">
    <property type="component" value="Unassembled WGS sequence"/>
</dbReference>
<proteinExistence type="predicted"/>
<evidence type="ECO:0000313" key="3">
    <source>
        <dbReference type="Proteomes" id="UP000525686"/>
    </source>
</evidence>
<evidence type="ECO:0000259" key="1">
    <source>
        <dbReference type="Pfam" id="PF12957"/>
    </source>
</evidence>
<dbReference type="Pfam" id="PF12957">
    <property type="entry name" value="DUF3846"/>
    <property type="match status" value="1"/>
</dbReference>
<accession>A0A7W3WRF3</accession>
<dbReference type="EMBL" id="JABJWZ010000640">
    <property type="protein sequence ID" value="MBB1257122.1"/>
    <property type="molecule type" value="Genomic_DNA"/>
</dbReference>
<gene>
    <name evidence="2" type="ORF">H3146_27900</name>
</gene>
<evidence type="ECO:0000313" key="2">
    <source>
        <dbReference type="EMBL" id="MBB1257122.1"/>
    </source>
</evidence>
<organism evidence="2 3">
    <name type="scientific">Streptomyces alkaliterrae</name>
    <dbReference type="NCBI Taxonomy" id="2213162"/>
    <lineage>
        <taxon>Bacteria</taxon>
        <taxon>Bacillati</taxon>
        <taxon>Actinomycetota</taxon>
        <taxon>Actinomycetes</taxon>
        <taxon>Kitasatosporales</taxon>
        <taxon>Streptomycetaceae</taxon>
        <taxon>Streptomyces</taxon>
    </lineage>
</organism>
<comment type="caution">
    <text evidence="2">The sequence shown here is derived from an EMBL/GenBank/DDBJ whole genome shotgun (WGS) entry which is preliminary data.</text>
</comment>
<dbReference type="InterPro" id="IPR024559">
    <property type="entry name" value="DUF3846"/>
</dbReference>
<dbReference type="AlphaFoldDB" id="A0A7W3WRF3"/>
<protein>
    <submittedName>
        <fullName evidence="2">DUF3846 domain-containing protein</fullName>
    </submittedName>
</protein>
<name>A0A7W3WRF3_9ACTN</name>
<sequence>MRIMTVTPTDVVYEVHSADATSLTTLQAECGGPVEAISLTADRVMWVHEDGKSLGQPFNRRATAALKAAGRAFPGDWIAGTAVITGRKGPETTSLTDEQLARTYQDLAIR</sequence>
<reference evidence="3" key="1">
    <citation type="submission" date="2020-05" db="EMBL/GenBank/DDBJ databases">
        <title>Classification of alakaliphilic streptomycetes isolated from an alkaline soil next to Lonar Crater, India and a proposal for the recognition of Streptomyces alkaliterrae sp. nov.</title>
        <authorList>
            <person name="Golinska P."/>
        </authorList>
    </citation>
    <scope>NUCLEOTIDE SEQUENCE [LARGE SCALE GENOMIC DNA]</scope>
    <source>
        <strain evidence="3">OF3</strain>
    </source>
</reference>
<feature type="domain" description="DUF3846" evidence="1">
    <location>
        <begin position="1"/>
        <end position="106"/>
    </location>
</feature>
<dbReference type="RefSeq" id="WP_181355825.1">
    <property type="nucleotide sequence ID" value="NZ_JABJWZ010000640.1"/>
</dbReference>